<dbReference type="Proteomes" id="UP000342300">
    <property type="component" value="Unassembled WGS sequence"/>
</dbReference>
<dbReference type="InterPro" id="IPR011673">
    <property type="entry name" value="DUF1615"/>
</dbReference>
<evidence type="ECO:0000313" key="2">
    <source>
        <dbReference type="Proteomes" id="UP000342300"/>
    </source>
</evidence>
<dbReference type="AlphaFoldDB" id="A0A6A7RV13"/>
<reference evidence="1 2" key="1">
    <citation type="submission" date="2017-09" db="EMBL/GenBank/DDBJ databases">
        <title>Metagenomic Analysis Reveals Denitrifying Candidatus Accumulibacter and Flanking Population as a Source of N2O.</title>
        <authorList>
            <person name="Gao H."/>
            <person name="Mao Y."/>
            <person name="Zhao X."/>
            <person name="Liu W.-T."/>
            <person name="Zhang T."/>
            <person name="Wells G."/>
        </authorList>
    </citation>
    <scope>NUCLEOTIDE SEQUENCE [LARGE SCALE GENOMIC DNA]</scope>
    <source>
        <strain evidence="1">CANDO_2_IC</strain>
    </source>
</reference>
<name>A0A6A7RV13_9PROT</name>
<dbReference type="EMBL" id="PDHS01000307">
    <property type="protein sequence ID" value="MQM31365.1"/>
    <property type="molecule type" value="Genomic_DNA"/>
</dbReference>
<protein>
    <recommendedName>
        <fullName evidence="3">DUF1615 domain-containing protein</fullName>
    </recommendedName>
</protein>
<evidence type="ECO:0000313" key="1">
    <source>
        <dbReference type="EMBL" id="MQM31365.1"/>
    </source>
</evidence>
<organism evidence="1 2">
    <name type="scientific">Candidatus Accumulibacter phosphatis</name>
    <dbReference type="NCBI Taxonomy" id="327160"/>
    <lineage>
        <taxon>Bacteria</taxon>
        <taxon>Pseudomonadati</taxon>
        <taxon>Pseudomonadota</taxon>
        <taxon>Betaproteobacteria</taxon>
        <taxon>Candidatus Accumulibacter</taxon>
    </lineage>
</organism>
<comment type="caution">
    <text evidence="1">The sequence shown here is derived from an EMBL/GenBank/DDBJ whole genome shotgun (WGS) entry which is preliminary data.</text>
</comment>
<gene>
    <name evidence="1" type="ORF">CRU78_12935</name>
</gene>
<sequence length="356" mass="40090">MQPAPPFARPQPAPYPDELEGRALVSRVLPLQIADRAGWAADIFAAFAALRLPPTAENLCAVVSVIAQESSFQADPSVPGLSRIVWTELERRRERYAIPQLLLDLAVSKTSPDGSSYKARIDALRTEKQMNTLYDDMISELPGGKTLFAGYNPVRTGGPMQVSVEFAEEQVGHRRYPYPRQGSVRDEVFSRRGGVYFGIAILLDYPSSYSQMLYRFADFNAGRYSSRNAAFQAAVAGLDGRRLALDGDLLRYRNGKPAAEASDTLRALLALRVRLRLSAVEIENDLRLEKSFAFERSPLYQRLFTLADAAKAERWPREELPRIELKSPKITRPLTTAWFARRVDSRYRSCLERREA</sequence>
<proteinExistence type="predicted"/>
<evidence type="ECO:0008006" key="3">
    <source>
        <dbReference type="Google" id="ProtNLM"/>
    </source>
</evidence>
<dbReference type="Pfam" id="PF07759">
    <property type="entry name" value="DUF1615"/>
    <property type="match status" value="1"/>
</dbReference>
<accession>A0A6A7RV13</accession>